<dbReference type="Gene3D" id="3.40.50.20">
    <property type="match status" value="1"/>
</dbReference>
<dbReference type="AlphaFoldDB" id="A0A502DJZ7"/>
<dbReference type="Pfam" id="PF17836">
    <property type="entry name" value="PglD_N"/>
    <property type="match status" value="1"/>
</dbReference>
<evidence type="ECO:0000313" key="6">
    <source>
        <dbReference type="Proteomes" id="UP000319212"/>
    </source>
</evidence>
<dbReference type="PANTHER" id="PTHR43300:SF7">
    <property type="entry name" value="UDP-N-ACETYLBACILLOSAMINE N-ACETYLTRANSFERASE"/>
    <property type="match status" value="1"/>
</dbReference>
<evidence type="ECO:0000256" key="3">
    <source>
        <dbReference type="PIRSR" id="PIRSR620019-2"/>
    </source>
</evidence>
<dbReference type="InterPro" id="IPR011004">
    <property type="entry name" value="Trimer_LpxA-like_sf"/>
</dbReference>
<proteinExistence type="inferred from homology"/>
<evidence type="ECO:0000256" key="1">
    <source>
        <dbReference type="ARBA" id="ARBA00007274"/>
    </source>
</evidence>
<protein>
    <submittedName>
        <fullName evidence="5">Acetyltransferase</fullName>
    </submittedName>
</protein>
<feature type="site" description="Increases basicity of active site His" evidence="2">
    <location>
        <position position="137"/>
    </location>
</feature>
<dbReference type="CDD" id="cd03360">
    <property type="entry name" value="LbH_AT_putative"/>
    <property type="match status" value="1"/>
</dbReference>
<dbReference type="InterPro" id="IPR041561">
    <property type="entry name" value="PglD_N"/>
</dbReference>
<accession>A0A502DJZ7</accession>
<feature type="binding site" evidence="3">
    <location>
        <position position="69"/>
    </location>
    <ligand>
        <name>substrate</name>
    </ligand>
</feature>
<comment type="similarity">
    <text evidence="1">Belongs to the transferase hexapeptide repeat family.</text>
</comment>
<name>A0A502DJZ7_9BURK</name>
<dbReference type="Proteomes" id="UP000319212">
    <property type="component" value="Unassembled WGS sequence"/>
</dbReference>
<evidence type="ECO:0000256" key="2">
    <source>
        <dbReference type="PIRSR" id="PIRSR620019-1"/>
    </source>
</evidence>
<dbReference type="Gene3D" id="2.160.10.10">
    <property type="entry name" value="Hexapeptide repeat proteins"/>
    <property type="match status" value="1"/>
</dbReference>
<evidence type="ECO:0000313" key="5">
    <source>
        <dbReference type="EMBL" id="TPG25775.1"/>
    </source>
</evidence>
<reference evidence="5 6" key="1">
    <citation type="journal article" date="2019" name="Environ. Microbiol.">
        <title>Species interactions and distinct microbial communities in high Arctic permafrost affected cryosols are associated with the CH4 and CO2 gas fluxes.</title>
        <authorList>
            <person name="Altshuler I."/>
            <person name="Hamel J."/>
            <person name="Turney S."/>
            <person name="Magnuson E."/>
            <person name="Levesque R."/>
            <person name="Greer C."/>
            <person name="Whyte L.G."/>
        </authorList>
    </citation>
    <scope>NUCLEOTIDE SEQUENCE [LARGE SCALE GENOMIC DNA]</scope>
    <source>
        <strain evidence="5 6">S06.C</strain>
    </source>
</reference>
<dbReference type="SUPFAM" id="SSF51161">
    <property type="entry name" value="Trimeric LpxA-like enzymes"/>
    <property type="match status" value="1"/>
</dbReference>
<sequence>MNRLLIIGAGGHGRAVAEAAKLGRKYLPVAFLDDAVSPPAQIWDIPVWGSTAALATYHDRVDAVVVAIGRNELREALHSRVRAAHFSLATVVHPAAVVSPTAEVGAGCALMAGAIVGTQARLGEGAIVNSGAVVDHDCTVGPFGHLGVNACMAGGTTLGTGAWMQAGSSLGYSAVVLAWQVLRPGESLAMRTDIGSSTKSVGVHGC</sequence>
<gene>
    <name evidence="5" type="ORF">EAH82_15250</name>
</gene>
<keyword evidence="5" id="KW-0808">Transferase</keyword>
<dbReference type="EMBL" id="RCZI01000004">
    <property type="protein sequence ID" value="TPG25775.1"/>
    <property type="molecule type" value="Genomic_DNA"/>
</dbReference>
<feature type="domain" description="PglD N-terminal" evidence="4">
    <location>
        <begin position="3"/>
        <end position="80"/>
    </location>
</feature>
<dbReference type="GO" id="GO:0016740">
    <property type="term" value="F:transferase activity"/>
    <property type="evidence" value="ECO:0007669"/>
    <property type="project" value="UniProtKB-KW"/>
</dbReference>
<evidence type="ECO:0000259" key="4">
    <source>
        <dbReference type="Pfam" id="PF17836"/>
    </source>
</evidence>
<feature type="binding site" evidence="3">
    <location>
        <position position="145"/>
    </location>
    <ligand>
        <name>acetyl-CoA</name>
        <dbReference type="ChEBI" id="CHEBI:57288"/>
    </ligand>
</feature>
<dbReference type="RefSeq" id="WP_140844310.1">
    <property type="nucleotide sequence ID" value="NZ_RCZI01000004.1"/>
</dbReference>
<dbReference type="InterPro" id="IPR050179">
    <property type="entry name" value="Trans_hexapeptide_repeat"/>
</dbReference>
<dbReference type="InterPro" id="IPR020019">
    <property type="entry name" value="AcTrfase_PglD-like"/>
</dbReference>
<dbReference type="OrthoDB" id="9794407at2"/>
<feature type="active site" description="Proton acceptor" evidence="2">
    <location>
        <position position="136"/>
    </location>
</feature>
<organism evidence="5 6">
    <name type="scientific">Variovorax guangxiensis</name>
    <dbReference type="NCBI Taxonomy" id="1775474"/>
    <lineage>
        <taxon>Bacteria</taxon>
        <taxon>Pseudomonadati</taxon>
        <taxon>Pseudomonadota</taxon>
        <taxon>Betaproteobacteria</taxon>
        <taxon>Burkholderiales</taxon>
        <taxon>Comamonadaceae</taxon>
        <taxon>Variovorax</taxon>
    </lineage>
</organism>
<comment type="caution">
    <text evidence="5">The sequence shown here is derived from an EMBL/GenBank/DDBJ whole genome shotgun (WGS) entry which is preliminary data.</text>
</comment>
<dbReference type="PANTHER" id="PTHR43300">
    <property type="entry name" value="ACETYLTRANSFERASE"/>
    <property type="match status" value="1"/>
</dbReference>